<comment type="caution">
    <text evidence="1">The sequence shown here is derived from an EMBL/GenBank/DDBJ whole genome shotgun (WGS) entry which is preliminary data.</text>
</comment>
<organism evidence="1 2">
    <name type="scientific">Thermoproteus sp. AZ2</name>
    <dbReference type="NCBI Taxonomy" id="1609232"/>
    <lineage>
        <taxon>Archaea</taxon>
        <taxon>Thermoproteota</taxon>
        <taxon>Thermoprotei</taxon>
        <taxon>Thermoproteales</taxon>
        <taxon>Thermoproteaceae</taxon>
        <taxon>Thermoproteus</taxon>
    </lineage>
</organism>
<evidence type="ECO:0000313" key="2">
    <source>
        <dbReference type="Proteomes" id="UP000033636"/>
    </source>
</evidence>
<gene>
    <name evidence="1" type="ORF">TU35_008495</name>
</gene>
<reference evidence="1" key="1">
    <citation type="submission" date="2024-07" db="EMBL/GenBank/DDBJ databases">
        <title>Metagenome and Metagenome-Assembled Genomes of Archaea from a hot spring from the geothermal field of Los Azufres, Mexico.</title>
        <authorList>
            <person name="Marin-Paredes R."/>
            <person name="Martinez-Romero E."/>
            <person name="Servin-Garciduenas L.E."/>
        </authorList>
    </citation>
    <scope>NUCLEOTIDE SEQUENCE</scope>
</reference>
<proteinExistence type="predicted"/>
<name>A0ACC6V3D5_9CREN</name>
<dbReference type="Proteomes" id="UP000033636">
    <property type="component" value="Unassembled WGS sequence"/>
</dbReference>
<protein>
    <submittedName>
        <fullName evidence="1">Uncharacterized protein</fullName>
    </submittedName>
</protein>
<sequence length="92" mass="9834">MEALLLLLIAILTLLFLVARAAARAGRNIARDMRAEAAVLNYLVSHCGGALGEIAEATGLGEEEVAGALFRLMLKGDVEYDGVYRLRECGGR</sequence>
<dbReference type="EMBL" id="JZWT02000026">
    <property type="protein sequence ID" value="MFB6491254.1"/>
    <property type="molecule type" value="Genomic_DNA"/>
</dbReference>
<evidence type="ECO:0000313" key="1">
    <source>
        <dbReference type="EMBL" id="MFB6491254.1"/>
    </source>
</evidence>
<accession>A0ACC6V3D5</accession>